<gene>
    <name evidence="6" type="ORF">JAAARDRAFT_188818</name>
</gene>
<dbReference type="EMBL" id="KL197710">
    <property type="protein sequence ID" value="KDQ63217.1"/>
    <property type="molecule type" value="Genomic_DNA"/>
</dbReference>
<dbReference type="InParanoid" id="A0A067QI68"/>
<evidence type="ECO:0000313" key="7">
    <source>
        <dbReference type="Proteomes" id="UP000027265"/>
    </source>
</evidence>
<dbReference type="SMART" id="SM00535">
    <property type="entry name" value="RIBOc"/>
    <property type="match status" value="1"/>
</dbReference>
<dbReference type="PROSITE" id="PS50142">
    <property type="entry name" value="RNASE_3_2"/>
    <property type="match status" value="1"/>
</dbReference>
<dbReference type="InterPro" id="IPR014720">
    <property type="entry name" value="dsRBD_dom"/>
</dbReference>
<feature type="compositionally biased region" description="Pro residues" evidence="3">
    <location>
        <begin position="348"/>
        <end position="377"/>
    </location>
</feature>
<evidence type="ECO:0000259" key="5">
    <source>
        <dbReference type="PROSITE" id="PS50142"/>
    </source>
</evidence>
<evidence type="ECO:0000256" key="3">
    <source>
        <dbReference type="SAM" id="MobiDB-lite"/>
    </source>
</evidence>
<feature type="domain" description="DRBM" evidence="4">
    <location>
        <begin position="380"/>
        <end position="450"/>
    </location>
</feature>
<dbReference type="GO" id="GO:0004525">
    <property type="term" value="F:ribonuclease III activity"/>
    <property type="evidence" value="ECO:0007669"/>
    <property type="project" value="InterPro"/>
</dbReference>
<dbReference type="Gene3D" id="1.10.1520.10">
    <property type="entry name" value="Ribonuclease III domain"/>
    <property type="match status" value="1"/>
</dbReference>
<sequence>MAFPDSSVNDGGSWSQLSQLPPKMRQSAGGTASGNLKRSLSMSNGSIPSLPKLSGDIILEVFTHRSLRFEGAPQNEEFGDNDRLAELGERVLVAAVTFCLFSKRPMLSANEIISQRDSLLSENMDGWISNYRLREKLRCSHDALPSINSPKETRLLFTSYVGAVFAQSGFRVVQDWISRLVDPESDPPALPEPEVQMPLPMPPKRFKSESLYAMPISPPPAPPPPVAAPPPPPLPPTPVTPMPSIVPSVGMSYLQIFNQTANQRRVAVDYPSEFAGPPHAGMWNVKCIVNGVERGRGTGQSKQIAKEEAARQAFYSMGWAQYHPNLNGSQRFSDSPVPSPMKVEPNEPAVPPPPPPSHPPPPQPSLPPPPLPNPLAPAQPSMAFLPLFNQTANQRRHTVDYVAEFAGPPHAGSWHVRCIVDGIEKGKGVGVSKQVAKEDAARQAYYTMGWAPRMFFRLSSAPS</sequence>
<dbReference type="OrthoDB" id="2392202at2759"/>
<evidence type="ECO:0000259" key="4">
    <source>
        <dbReference type="PROSITE" id="PS50137"/>
    </source>
</evidence>
<keyword evidence="7" id="KW-1185">Reference proteome</keyword>
<feature type="region of interest" description="Disordered" evidence="3">
    <location>
        <begin position="326"/>
        <end position="378"/>
    </location>
</feature>
<organism evidence="6 7">
    <name type="scientific">Jaapia argillacea MUCL 33604</name>
    <dbReference type="NCBI Taxonomy" id="933084"/>
    <lineage>
        <taxon>Eukaryota</taxon>
        <taxon>Fungi</taxon>
        <taxon>Dikarya</taxon>
        <taxon>Basidiomycota</taxon>
        <taxon>Agaricomycotina</taxon>
        <taxon>Agaricomycetes</taxon>
        <taxon>Agaricomycetidae</taxon>
        <taxon>Jaapiales</taxon>
        <taxon>Jaapiaceae</taxon>
        <taxon>Jaapia</taxon>
    </lineage>
</organism>
<dbReference type="SUPFAM" id="SSF69065">
    <property type="entry name" value="RNase III domain-like"/>
    <property type="match status" value="1"/>
</dbReference>
<dbReference type="InterPro" id="IPR000999">
    <property type="entry name" value="RNase_III_dom"/>
</dbReference>
<dbReference type="PROSITE" id="PS50137">
    <property type="entry name" value="DS_RBD"/>
    <property type="match status" value="2"/>
</dbReference>
<dbReference type="Pfam" id="PF00035">
    <property type="entry name" value="dsrm"/>
    <property type="match status" value="2"/>
</dbReference>
<feature type="domain" description="DRBM" evidence="4">
    <location>
        <begin position="249"/>
        <end position="319"/>
    </location>
</feature>
<protein>
    <recommendedName>
        <fullName evidence="8">DRBM domain-containing protein</fullName>
    </recommendedName>
</protein>
<dbReference type="SMART" id="SM00358">
    <property type="entry name" value="DSRM"/>
    <property type="match status" value="2"/>
</dbReference>
<feature type="compositionally biased region" description="Polar residues" evidence="3">
    <location>
        <begin position="1"/>
        <end position="19"/>
    </location>
</feature>
<proteinExistence type="predicted"/>
<dbReference type="Proteomes" id="UP000027265">
    <property type="component" value="Unassembled WGS sequence"/>
</dbReference>
<dbReference type="GO" id="GO:0006396">
    <property type="term" value="P:RNA processing"/>
    <property type="evidence" value="ECO:0007669"/>
    <property type="project" value="InterPro"/>
</dbReference>
<name>A0A067QI68_9AGAM</name>
<evidence type="ECO:0000256" key="1">
    <source>
        <dbReference type="ARBA" id="ARBA00022884"/>
    </source>
</evidence>
<dbReference type="PRINTS" id="PR01217">
    <property type="entry name" value="PRICHEXTENSN"/>
</dbReference>
<dbReference type="SUPFAM" id="SSF54768">
    <property type="entry name" value="dsRNA-binding domain-like"/>
    <property type="match status" value="2"/>
</dbReference>
<dbReference type="AlphaFoldDB" id="A0A067QI68"/>
<reference evidence="7" key="1">
    <citation type="journal article" date="2014" name="Proc. Natl. Acad. Sci. U.S.A.">
        <title>Extensive sampling of basidiomycete genomes demonstrates inadequacy of the white-rot/brown-rot paradigm for wood decay fungi.</title>
        <authorList>
            <person name="Riley R."/>
            <person name="Salamov A.A."/>
            <person name="Brown D.W."/>
            <person name="Nagy L.G."/>
            <person name="Floudas D."/>
            <person name="Held B.W."/>
            <person name="Levasseur A."/>
            <person name="Lombard V."/>
            <person name="Morin E."/>
            <person name="Otillar R."/>
            <person name="Lindquist E.A."/>
            <person name="Sun H."/>
            <person name="LaButti K.M."/>
            <person name="Schmutz J."/>
            <person name="Jabbour D."/>
            <person name="Luo H."/>
            <person name="Baker S.E."/>
            <person name="Pisabarro A.G."/>
            <person name="Walton J.D."/>
            <person name="Blanchette R.A."/>
            <person name="Henrissat B."/>
            <person name="Martin F."/>
            <person name="Cullen D."/>
            <person name="Hibbett D.S."/>
            <person name="Grigoriev I.V."/>
        </authorList>
    </citation>
    <scope>NUCLEOTIDE SEQUENCE [LARGE SCALE GENOMIC DNA]</scope>
    <source>
        <strain evidence="7">MUCL 33604</strain>
    </source>
</reference>
<dbReference type="GO" id="GO:0003723">
    <property type="term" value="F:RNA binding"/>
    <property type="evidence" value="ECO:0007669"/>
    <property type="project" value="UniProtKB-UniRule"/>
</dbReference>
<feature type="domain" description="RNase III" evidence="5">
    <location>
        <begin position="33"/>
        <end position="169"/>
    </location>
</feature>
<keyword evidence="1 2" id="KW-0694">RNA-binding</keyword>
<evidence type="ECO:0000313" key="6">
    <source>
        <dbReference type="EMBL" id="KDQ63217.1"/>
    </source>
</evidence>
<feature type="compositionally biased region" description="Polar residues" evidence="3">
    <location>
        <begin position="28"/>
        <end position="37"/>
    </location>
</feature>
<dbReference type="HOGENOM" id="CLU_056047_1_0_1"/>
<dbReference type="Gene3D" id="3.30.160.20">
    <property type="match status" value="2"/>
</dbReference>
<evidence type="ECO:0000256" key="2">
    <source>
        <dbReference type="PROSITE-ProRule" id="PRU00266"/>
    </source>
</evidence>
<dbReference type="InterPro" id="IPR036389">
    <property type="entry name" value="RNase_III_sf"/>
</dbReference>
<dbReference type="STRING" id="933084.A0A067QI68"/>
<evidence type="ECO:0008006" key="8">
    <source>
        <dbReference type="Google" id="ProtNLM"/>
    </source>
</evidence>
<accession>A0A067QI68</accession>
<feature type="region of interest" description="Disordered" evidence="3">
    <location>
        <begin position="1"/>
        <end position="37"/>
    </location>
</feature>